<dbReference type="AlphaFoldDB" id="A0A224XD42"/>
<name>A0A224XD42_9HEMI</name>
<dbReference type="InterPro" id="IPR036186">
    <property type="entry name" value="Serpin_sf"/>
</dbReference>
<evidence type="ECO:0000259" key="5">
    <source>
        <dbReference type="SMART" id="SM00093"/>
    </source>
</evidence>
<dbReference type="InterPro" id="IPR042178">
    <property type="entry name" value="Serpin_sf_1"/>
</dbReference>
<dbReference type="InterPro" id="IPR042185">
    <property type="entry name" value="Serpin_sf_2"/>
</dbReference>
<dbReference type="Pfam" id="PF00079">
    <property type="entry name" value="Serpin"/>
    <property type="match status" value="1"/>
</dbReference>
<feature type="domain" description="Serpin" evidence="5">
    <location>
        <begin position="47"/>
        <end position="414"/>
    </location>
</feature>
<dbReference type="GO" id="GO:0004867">
    <property type="term" value="F:serine-type endopeptidase inhibitor activity"/>
    <property type="evidence" value="ECO:0007669"/>
    <property type="project" value="UniProtKB-KW"/>
</dbReference>
<sequence length="422" mass="47365">MMYQLLFMLIVLPAFSLQQCLTPDDSKITTDPNARLALYKGEQQFALSLLQTINGLMPAENIFFSPFSVYNAMLLAYFSASNHTEAALKKALFIPEPQDKLSTMQAYRLEKYFQKMRAYNGSASYELSSANRLFVSPQQSVRECMKLLFDDEITVTDFAKDPAAATEQINKWVAEQTKNQIKDLLHEGQLTTVTQLLLANAAYFKGLWKNKFQPESTRKEVFYISGSQNAFVTMMRQKSTFNHLVSEKLGAHILELPYKGEDVSMYILLPPFASPNGITNILKRLTLDKFQEVASEGFMVPRAVDVSVPKFTIEKELEMTPILESLGVGDVFKPTSDLSGLTGKPGLSLDECVHKAKIMVDEDGTTAAAATAVFNFRSSRPLDPARFICNHPFVYLIFDKVSQTILFTGIFNKPPQQATTKQ</sequence>
<dbReference type="PROSITE" id="PS00284">
    <property type="entry name" value="SERPIN"/>
    <property type="match status" value="1"/>
</dbReference>
<dbReference type="CDD" id="cd19594">
    <property type="entry name" value="serpin_crustaceans_chelicerates_insects"/>
    <property type="match status" value="1"/>
</dbReference>
<dbReference type="PANTHER" id="PTHR11461">
    <property type="entry name" value="SERINE PROTEASE INHIBITOR, SERPIN"/>
    <property type="match status" value="1"/>
</dbReference>
<dbReference type="Gene3D" id="3.30.497.10">
    <property type="entry name" value="Antithrombin, subunit I, domain 2"/>
    <property type="match status" value="1"/>
</dbReference>
<keyword evidence="1" id="KW-0646">Protease inhibitor</keyword>
<dbReference type="InterPro" id="IPR023796">
    <property type="entry name" value="Serpin_dom"/>
</dbReference>
<dbReference type="Gene3D" id="2.30.39.10">
    <property type="entry name" value="Alpha-1-antitrypsin, domain 1"/>
    <property type="match status" value="2"/>
</dbReference>
<dbReference type="SMART" id="SM00093">
    <property type="entry name" value="SERPIN"/>
    <property type="match status" value="1"/>
</dbReference>
<comment type="similarity">
    <text evidence="3">Belongs to the serpin family.</text>
</comment>
<protein>
    <submittedName>
        <fullName evidence="6">Putative serine proteinase inhibitor</fullName>
    </submittedName>
</protein>
<dbReference type="SUPFAM" id="SSF56574">
    <property type="entry name" value="Serpins"/>
    <property type="match status" value="1"/>
</dbReference>
<organism evidence="6">
    <name type="scientific">Panstrongylus lignarius</name>
    <dbReference type="NCBI Taxonomy" id="156445"/>
    <lineage>
        <taxon>Eukaryota</taxon>
        <taxon>Metazoa</taxon>
        <taxon>Ecdysozoa</taxon>
        <taxon>Arthropoda</taxon>
        <taxon>Hexapoda</taxon>
        <taxon>Insecta</taxon>
        <taxon>Pterygota</taxon>
        <taxon>Neoptera</taxon>
        <taxon>Paraneoptera</taxon>
        <taxon>Hemiptera</taxon>
        <taxon>Heteroptera</taxon>
        <taxon>Panheteroptera</taxon>
        <taxon>Cimicomorpha</taxon>
        <taxon>Reduviidae</taxon>
        <taxon>Triatominae</taxon>
        <taxon>Panstrongylus</taxon>
    </lineage>
</organism>
<dbReference type="PANTHER" id="PTHR11461:SF278">
    <property type="entry name" value="SERINE PROTEASE INHIBITOR 88EA"/>
    <property type="match status" value="1"/>
</dbReference>
<dbReference type="InterPro" id="IPR023795">
    <property type="entry name" value="Serpin_CS"/>
</dbReference>
<dbReference type="GO" id="GO:0005615">
    <property type="term" value="C:extracellular space"/>
    <property type="evidence" value="ECO:0007669"/>
    <property type="project" value="InterPro"/>
</dbReference>
<feature type="signal peptide" evidence="4">
    <location>
        <begin position="1"/>
        <end position="16"/>
    </location>
</feature>
<feature type="chain" id="PRO_5012736629" evidence="4">
    <location>
        <begin position="17"/>
        <end position="422"/>
    </location>
</feature>
<evidence type="ECO:0000256" key="2">
    <source>
        <dbReference type="ARBA" id="ARBA00022900"/>
    </source>
</evidence>
<keyword evidence="4" id="KW-0732">Signal</keyword>
<keyword evidence="2" id="KW-0722">Serine protease inhibitor</keyword>
<proteinExistence type="inferred from homology"/>
<accession>A0A224XD42</accession>
<evidence type="ECO:0000256" key="3">
    <source>
        <dbReference type="RuleBase" id="RU000411"/>
    </source>
</evidence>
<dbReference type="EMBL" id="GFTR01006081">
    <property type="protein sequence ID" value="JAW10345.1"/>
    <property type="molecule type" value="Transcribed_RNA"/>
</dbReference>
<evidence type="ECO:0000256" key="1">
    <source>
        <dbReference type="ARBA" id="ARBA00022690"/>
    </source>
</evidence>
<evidence type="ECO:0000256" key="4">
    <source>
        <dbReference type="SAM" id="SignalP"/>
    </source>
</evidence>
<dbReference type="InterPro" id="IPR000215">
    <property type="entry name" value="Serpin_fam"/>
</dbReference>
<reference evidence="6" key="1">
    <citation type="journal article" date="2018" name="PLoS Negl. Trop. Dis.">
        <title>An insight into the salivary gland and fat body transcriptome of Panstrongylus lignarius (Hemiptera: Heteroptera), the main vector of Chagas disease in Peru.</title>
        <authorList>
            <person name="Nevoa J.C."/>
            <person name="Mendes M.T."/>
            <person name="da Silva M.V."/>
            <person name="Soares S.C."/>
            <person name="Oliveira C.J.F."/>
            <person name="Ribeiro J.M.C."/>
        </authorList>
    </citation>
    <scope>NUCLEOTIDE SEQUENCE</scope>
</reference>
<evidence type="ECO:0000313" key="6">
    <source>
        <dbReference type="EMBL" id="JAW10345.1"/>
    </source>
</evidence>